<protein>
    <submittedName>
        <fullName evidence="1">Uncharacterized protein</fullName>
    </submittedName>
</protein>
<accession>A0A4Y8Q287</accession>
<sequence>MTVEYAKFAKVQVTPVGRGIQAALKLPASYNCSSSSGSIRFFVGFDDLECGIETACGAPGWRWFADSGAAAGSGERGEYGEFNNGDSVKIKMTLDDTEHKVKFFVNGELKTTFSTAYSAATTFTNCRLVLGAFMVSPTSGADELPQWEVVHELVTVGGLMYKSADQTWMPITSANATPSVFHTPAGEGEACCPEAYKFDMSELDSSRVCASIDV</sequence>
<dbReference type="Proteomes" id="UP000298246">
    <property type="component" value="Unassembled WGS sequence"/>
</dbReference>
<name>A0A4Y8Q287_9BACL</name>
<dbReference type="EMBL" id="MYFO01000011">
    <property type="protein sequence ID" value="TFE87956.1"/>
    <property type="molecule type" value="Genomic_DNA"/>
</dbReference>
<keyword evidence="2" id="KW-1185">Reference proteome</keyword>
<comment type="caution">
    <text evidence="1">The sequence shown here is derived from an EMBL/GenBank/DDBJ whole genome shotgun (WGS) entry which is preliminary data.</text>
</comment>
<evidence type="ECO:0000313" key="1">
    <source>
        <dbReference type="EMBL" id="TFE87956.1"/>
    </source>
</evidence>
<dbReference type="OrthoDB" id="2573787at2"/>
<dbReference type="RefSeq" id="WP_134752460.1">
    <property type="nucleotide sequence ID" value="NZ_MYFO02000003.1"/>
</dbReference>
<dbReference type="AlphaFoldDB" id="A0A4Y8Q287"/>
<reference evidence="1 2" key="1">
    <citation type="submission" date="2017-03" db="EMBL/GenBank/DDBJ databases">
        <title>Isolation of Levoglucosan Utilizing Bacteria.</title>
        <authorList>
            <person name="Arya A.S."/>
        </authorList>
    </citation>
    <scope>NUCLEOTIDE SEQUENCE [LARGE SCALE GENOMIC DNA]</scope>
    <source>
        <strain evidence="1 2">MEC069</strain>
    </source>
</reference>
<gene>
    <name evidence="1" type="ORF">B5M42_10365</name>
</gene>
<organism evidence="1 2">
    <name type="scientific">Paenibacillus athensensis</name>
    <dbReference type="NCBI Taxonomy" id="1967502"/>
    <lineage>
        <taxon>Bacteria</taxon>
        <taxon>Bacillati</taxon>
        <taxon>Bacillota</taxon>
        <taxon>Bacilli</taxon>
        <taxon>Bacillales</taxon>
        <taxon>Paenibacillaceae</taxon>
        <taxon>Paenibacillus</taxon>
    </lineage>
</organism>
<proteinExistence type="predicted"/>
<evidence type="ECO:0000313" key="2">
    <source>
        <dbReference type="Proteomes" id="UP000298246"/>
    </source>
</evidence>